<keyword evidence="3" id="KW-1185">Reference proteome</keyword>
<feature type="compositionally biased region" description="Polar residues" evidence="1">
    <location>
        <begin position="201"/>
        <end position="210"/>
    </location>
</feature>
<name>X6LU00_RETFI</name>
<organism evidence="2 3">
    <name type="scientific">Reticulomyxa filosa</name>
    <dbReference type="NCBI Taxonomy" id="46433"/>
    <lineage>
        <taxon>Eukaryota</taxon>
        <taxon>Sar</taxon>
        <taxon>Rhizaria</taxon>
        <taxon>Retaria</taxon>
        <taxon>Foraminifera</taxon>
        <taxon>Monothalamids</taxon>
        <taxon>Reticulomyxidae</taxon>
        <taxon>Reticulomyxa</taxon>
    </lineage>
</organism>
<dbReference type="EMBL" id="ASPP01029144">
    <property type="protein sequence ID" value="ETO04612.1"/>
    <property type="molecule type" value="Genomic_DNA"/>
</dbReference>
<dbReference type="Proteomes" id="UP000023152">
    <property type="component" value="Unassembled WGS sequence"/>
</dbReference>
<dbReference type="GO" id="GO:0016787">
    <property type="term" value="F:hydrolase activity"/>
    <property type="evidence" value="ECO:0007669"/>
    <property type="project" value="UniProtKB-KW"/>
</dbReference>
<comment type="caution">
    <text evidence="2">The sequence shown here is derived from an EMBL/GenBank/DDBJ whole genome shotgun (WGS) entry which is preliminary data.</text>
</comment>
<feature type="region of interest" description="Disordered" evidence="1">
    <location>
        <begin position="197"/>
        <end position="222"/>
    </location>
</feature>
<keyword evidence="2" id="KW-0378">Hydrolase</keyword>
<gene>
    <name evidence="2" type="ORF">RFI_32786</name>
</gene>
<evidence type="ECO:0000313" key="2">
    <source>
        <dbReference type="EMBL" id="ETO04612.1"/>
    </source>
</evidence>
<dbReference type="OrthoDB" id="408320at2759"/>
<evidence type="ECO:0000256" key="1">
    <source>
        <dbReference type="SAM" id="MobiDB-lite"/>
    </source>
</evidence>
<evidence type="ECO:0000313" key="3">
    <source>
        <dbReference type="Proteomes" id="UP000023152"/>
    </source>
</evidence>
<accession>X6LU00</accession>
<reference evidence="2 3" key="1">
    <citation type="journal article" date="2013" name="Curr. Biol.">
        <title>The Genome of the Foraminiferan Reticulomyxa filosa.</title>
        <authorList>
            <person name="Glockner G."/>
            <person name="Hulsmann N."/>
            <person name="Schleicher M."/>
            <person name="Noegel A.A."/>
            <person name="Eichinger L."/>
            <person name="Gallinger C."/>
            <person name="Pawlowski J."/>
            <person name="Sierra R."/>
            <person name="Euteneuer U."/>
            <person name="Pillet L."/>
            <person name="Moustafa A."/>
            <person name="Platzer M."/>
            <person name="Groth M."/>
            <person name="Szafranski K."/>
            <person name="Schliwa M."/>
        </authorList>
    </citation>
    <scope>NUCLEOTIDE SEQUENCE [LARGE SCALE GENOMIC DNA]</scope>
</reference>
<dbReference type="InterPro" id="IPR008979">
    <property type="entry name" value="Galactose-bd-like_sf"/>
</dbReference>
<dbReference type="SUPFAM" id="SSF49785">
    <property type="entry name" value="Galactose-binding domain-like"/>
    <property type="match status" value="1"/>
</dbReference>
<sequence>MGFASALKLKKATIDWAPTTCGPTNQMTQWGATVTPNNTLPDYPRPQMARSIPTIVPNWLNLNGLWNFEGSASPMSDTPSQNLSQIILVPFPAESCLSGIGQTYKLIKYARSDVFQTLTLYNKTTIMKWTDICNITPVSTILRIAIYHRPDYCCTLVRLIGSPPFMSTMNYFDISKYVKTGSSNDLNVVVYDPSDDGVQPNGKQRISAITNPGGDTYTPSSG</sequence>
<dbReference type="AlphaFoldDB" id="X6LU00"/>
<proteinExistence type="predicted"/>
<protein>
    <submittedName>
        <fullName evidence="2">Glycosyl hydrolase, family 2</fullName>
    </submittedName>
</protein>